<evidence type="ECO:0000313" key="2">
    <source>
        <dbReference type="EMBL" id="GFR03408.1"/>
    </source>
</evidence>
<feature type="transmembrane region" description="Helical" evidence="1">
    <location>
        <begin position="117"/>
        <end position="137"/>
    </location>
</feature>
<evidence type="ECO:0000313" key="3">
    <source>
        <dbReference type="Proteomes" id="UP000887116"/>
    </source>
</evidence>
<accession>A0A8X6GGG5</accession>
<dbReference type="OrthoDB" id="6428541at2759"/>
<feature type="non-terminal residue" evidence="2">
    <location>
        <position position="238"/>
    </location>
</feature>
<reference evidence="2" key="1">
    <citation type="submission" date="2020-07" db="EMBL/GenBank/DDBJ databases">
        <title>Multicomponent nature underlies the extraordinary mechanical properties of spider dragline silk.</title>
        <authorList>
            <person name="Kono N."/>
            <person name="Nakamura H."/>
            <person name="Mori M."/>
            <person name="Yoshida Y."/>
            <person name="Ohtoshi R."/>
            <person name="Malay A.D."/>
            <person name="Moran D.A.P."/>
            <person name="Tomita M."/>
            <person name="Numata K."/>
            <person name="Arakawa K."/>
        </authorList>
    </citation>
    <scope>NUCLEOTIDE SEQUENCE</scope>
</reference>
<dbReference type="InterPro" id="IPR052728">
    <property type="entry name" value="O2_lipid_transport_reg"/>
</dbReference>
<feature type="transmembrane region" description="Helical" evidence="1">
    <location>
        <begin position="6"/>
        <end position="30"/>
    </location>
</feature>
<keyword evidence="3" id="KW-1185">Reference proteome</keyword>
<gene>
    <name evidence="2" type="primary">nrf-6_23</name>
    <name evidence="2" type="ORF">TNCT_268931</name>
</gene>
<keyword evidence="1" id="KW-0472">Membrane</keyword>
<dbReference type="EMBL" id="BMAO01025534">
    <property type="protein sequence ID" value="GFR03408.1"/>
    <property type="molecule type" value="Genomic_DNA"/>
</dbReference>
<dbReference type="PANTHER" id="PTHR11161:SF0">
    <property type="entry name" value="O-ACYLTRANSFERASE LIKE PROTEIN"/>
    <property type="match status" value="1"/>
</dbReference>
<comment type="caution">
    <text evidence="2">The sequence shown here is derived from an EMBL/GenBank/DDBJ whole genome shotgun (WGS) entry which is preliminary data.</text>
</comment>
<name>A0A8X6GGG5_TRICU</name>
<dbReference type="Proteomes" id="UP000887116">
    <property type="component" value="Unassembled WGS sequence"/>
</dbReference>
<feature type="transmembrane region" description="Helical" evidence="1">
    <location>
        <begin position="157"/>
        <end position="179"/>
    </location>
</feature>
<organism evidence="2 3">
    <name type="scientific">Trichonephila clavata</name>
    <name type="common">Joro spider</name>
    <name type="synonym">Nephila clavata</name>
    <dbReference type="NCBI Taxonomy" id="2740835"/>
    <lineage>
        <taxon>Eukaryota</taxon>
        <taxon>Metazoa</taxon>
        <taxon>Ecdysozoa</taxon>
        <taxon>Arthropoda</taxon>
        <taxon>Chelicerata</taxon>
        <taxon>Arachnida</taxon>
        <taxon>Araneae</taxon>
        <taxon>Araneomorphae</taxon>
        <taxon>Entelegynae</taxon>
        <taxon>Araneoidea</taxon>
        <taxon>Nephilidae</taxon>
        <taxon>Trichonephila</taxon>
    </lineage>
</organism>
<protein>
    <submittedName>
        <fullName evidence="2">Nose resistant to fluoxetine protein 6</fullName>
    </submittedName>
</protein>
<sequence length="238" mass="27170">DGNLFFLYTYANLLSRTGPYFIGILVGYLLAMKPDIKIPKKILVVGWILAILSSGLVVFATGYWYRIHRPSTLESLMYSTFYKVSFTIGVAWMTFCCITGHGGIINKILSWKVWVPMGRLTFFTYLIQPILQFSYIANFRTLQEFSHLRSIMQGFGYLAISMLLAIICSLLVESPFLNLEKVIFNMESKKERKEGAEENFGFEKDDFTFRMKGISQDSTLENDLNSKSIVKVSITDSS</sequence>
<feature type="transmembrane region" description="Helical" evidence="1">
    <location>
        <begin position="42"/>
        <end position="65"/>
    </location>
</feature>
<proteinExistence type="predicted"/>
<evidence type="ECO:0000256" key="1">
    <source>
        <dbReference type="SAM" id="Phobius"/>
    </source>
</evidence>
<keyword evidence="1" id="KW-0812">Transmembrane</keyword>
<keyword evidence="1" id="KW-1133">Transmembrane helix</keyword>
<dbReference type="PANTHER" id="PTHR11161">
    <property type="entry name" value="O-ACYLTRANSFERASE"/>
    <property type="match status" value="1"/>
</dbReference>
<feature type="transmembrane region" description="Helical" evidence="1">
    <location>
        <begin position="85"/>
        <end position="105"/>
    </location>
</feature>
<dbReference type="AlphaFoldDB" id="A0A8X6GGG5"/>